<feature type="compositionally biased region" description="Basic and acidic residues" evidence="1">
    <location>
        <begin position="112"/>
        <end position="124"/>
    </location>
</feature>
<evidence type="ECO:0000256" key="1">
    <source>
        <dbReference type="SAM" id="MobiDB-lite"/>
    </source>
</evidence>
<evidence type="ECO:0000313" key="2">
    <source>
        <dbReference type="EMBL" id="KKK60483.1"/>
    </source>
</evidence>
<feature type="region of interest" description="Disordered" evidence="1">
    <location>
        <begin position="61"/>
        <end position="150"/>
    </location>
</feature>
<dbReference type="EMBL" id="LAZR01062948">
    <property type="protein sequence ID" value="KKK60483.1"/>
    <property type="molecule type" value="Genomic_DNA"/>
</dbReference>
<accession>A0A0F8WUW6</accession>
<protein>
    <submittedName>
        <fullName evidence="2">Uncharacterized protein</fullName>
    </submittedName>
</protein>
<gene>
    <name evidence="2" type="ORF">LCGC14_3023920</name>
</gene>
<organism evidence="2">
    <name type="scientific">marine sediment metagenome</name>
    <dbReference type="NCBI Taxonomy" id="412755"/>
    <lineage>
        <taxon>unclassified sequences</taxon>
        <taxon>metagenomes</taxon>
        <taxon>ecological metagenomes</taxon>
    </lineage>
</organism>
<reference evidence="2" key="1">
    <citation type="journal article" date="2015" name="Nature">
        <title>Complex archaea that bridge the gap between prokaryotes and eukaryotes.</title>
        <authorList>
            <person name="Spang A."/>
            <person name="Saw J.H."/>
            <person name="Jorgensen S.L."/>
            <person name="Zaremba-Niedzwiedzka K."/>
            <person name="Martijn J."/>
            <person name="Lind A.E."/>
            <person name="van Eijk R."/>
            <person name="Schleper C."/>
            <person name="Guy L."/>
            <person name="Ettema T.J."/>
        </authorList>
    </citation>
    <scope>NUCLEOTIDE SEQUENCE</scope>
</reference>
<sequence length="150" mass="16222">DRQDLDKRYINLLCVEPHITFPPCNGSLKLTEYGFDVSYEDETDCADINETCTIIDKFISKRPEAGDPGGLPDVPIPEPVEKASVTSTGEAETVAGVKYTPIAGSGAPDDSTGSKDEPVKKEEDLAPSDAPFSKKPETAATEQDEEEEEK</sequence>
<proteinExistence type="predicted"/>
<comment type="caution">
    <text evidence="2">The sequence shown here is derived from an EMBL/GenBank/DDBJ whole genome shotgun (WGS) entry which is preliminary data.</text>
</comment>
<feature type="non-terminal residue" evidence="2">
    <location>
        <position position="1"/>
    </location>
</feature>
<dbReference type="AlphaFoldDB" id="A0A0F8WUW6"/>
<name>A0A0F8WUW6_9ZZZZ</name>